<proteinExistence type="predicted"/>
<dbReference type="Proteomes" id="UP000485058">
    <property type="component" value="Unassembled WGS sequence"/>
</dbReference>
<dbReference type="EMBL" id="BLLF01004006">
    <property type="protein sequence ID" value="GFH28720.1"/>
    <property type="molecule type" value="Genomic_DNA"/>
</dbReference>
<keyword evidence="2" id="KW-1185">Reference proteome</keyword>
<name>A0A6A0A7U9_HAELA</name>
<reference evidence="1 2" key="1">
    <citation type="submission" date="2020-02" db="EMBL/GenBank/DDBJ databases">
        <title>Draft genome sequence of Haematococcus lacustris strain NIES-144.</title>
        <authorList>
            <person name="Morimoto D."/>
            <person name="Nakagawa S."/>
            <person name="Yoshida T."/>
            <person name="Sawayama S."/>
        </authorList>
    </citation>
    <scope>NUCLEOTIDE SEQUENCE [LARGE SCALE GENOMIC DNA]</scope>
    <source>
        <strain evidence="1 2">NIES-144</strain>
    </source>
</reference>
<sequence>MVRIRDTWFEEVGGAPVGNKLALERNQWQQPVDAGAISARGKRGAAEDLARQIVEQLKMRGCSEEWVPNPSLMDQGVVEFLPAKGLTPEEEAALRAAQEAAATQTRLSKTVIDGEERTFQVRYRSTMKTAGGFMVDVAVTMDNRETHHRIIYLEQQGLSSPEPAVEASLAVLLSLKQSRHTDGIMAVDQFPVNYYTISEVEQWFPDDFKAAFELSSVLE</sequence>
<evidence type="ECO:0000313" key="2">
    <source>
        <dbReference type="Proteomes" id="UP000485058"/>
    </source>
</evidence>
<protein>
    <submittedName>
        <fullName evidence="1">Uncharacterized protein</fullName>
    </submittedName>
</protein>
<dbReference type="AlphaFoldDB" id="A0A6A0A7U9"/>
<organism evidence="1 2">
    <name type="scientific">Haematococcus lacustris</name>
    <name type="common">Green alga</name>
    <name type="synonym">Haematococcus pluvialis</name>
    <dbReference type="NCBI Taxonomy" id="44745"/>
    <lineage>
        <taxon>Eukaryota</taxon>
        <taxon>Viridiplantae</taxon>
        <taxon>Chlorophyta</taxon>
        <taxon>core chlorophytes</taxon>
        <taxon>Chlorophyceae</taxon>
        <taxon>CS clade</taxon>
        <taxon>Chlamydomonadales</taxon>
        <taxon>Haematococcaceae</taxon>
        <taxon>Haematococcus</taxon>
    </lineage>
</organism>
<comment type="caution">
    <text evidence="1">The sequence shown here is derived from an EMBL/GenBank/DDBJ whole genome shotgun (WGS) entry which is preliminary data.</text>
</comment>
<gene>
    <name evidence="1" type="ORF">HaLaN_27259</name>
</gene>
<evidence type="ECO:0000313" key="1">
    <source>
        <dbReference type="EMBL" id="GFH28720.1"/>
    </source>
</evidence>
<accession>A0A6A0A7U9</accession>
<feature type="non-terminal residue" evidence="1">
    <location>
        <position position="1"/>
    </location>
</feature>